<accession>A0A8X6LGR9</accession>
<gene>
    <name evidence="1" type="ORF">TNCT_552151</name>
</gene>
<evidence type="ECO:0000313" key="2">
    <source>
        <dbReference type="Proteomes" id="UP000887116"/>
    </source>
</evidence>
<dbReference type="AlphaFoldDB" id="A0A8X6LGR9"/>
<proteinExistence type="predicted"/>
<name>A0A8X6LGR9_TRICU</name>
<dbReference type="Proteomes" id="UP000887116">
    <property type="component" value="Unassembled WGS sequence"/>
</dbReference>
<organism evidence="1 2">
    <name type="scientific">Trichonephila clavata</name>
    <name type="common">Joro spider</name>
    <name type="synonym">Nephila clavata</name>
    <dbReference type="NCBI Taxonomy" id="2740835"/>
    <lineage>
        <taxon>Eukaryota</taxon>
        <taxon>Metazoa</taxon>
        <taxon>Ecdysozoa</taxon>
        <taxon>Arthropoda</taxon>
        <taxon>Chelicerata</taxon>
        <taxon>Arachnida</taxon>
        <taxon>Araneae</taxon>
        <taxon>Araneomorphae</taxon>
        <taxon>Entelegynae</taxon>
        <taxon>Araneoidea</taxon>
        <taxon>Nephilidae</taxon>
        <taxon>Trichonephila</taxon>
    </lineage>
</organism>
<comment type="caution">
    <text evidence="1">The sequence shown here is derived from an EMBL/GenBank/DDBJ whole genome shotgun (WGS) entry which is preliminary data.</text>
</comment>
<evidence type="ECO:0000313" key="1">
    <source>
        <dbReference type="EMBL" id="GFR07782.1"/>
    </source>
</evidence>
<sequence>MPEKWLYFCKKPFFEPFFNFFEIAALRTRAPLMRGGDSQMVPGLKTTADAKGCPIQAISRYLSLVLLCEMEHYRLTKSLCHVFWPIPVVFRSMRDLN</sequence>
<dbReference type="EMBL" id="BMAO01026207">
    <property type="protein sequence ID" value="GFR07782.1"/>
    <property type="molecule type" value="Genomic_DNA"/>
</dbReference>
<keyword evidence="2" id="KW-1185">Reference proteome</keyword>
<protein>
    <submittedName>
        <fullName evidence="1">Uncharacterized protein</fullName>
    </submittedName>
</protein>
<reference evidence="1" key="1">
    <citation type="submission" date="2020-07" db="EMBL/GenBank/DDBJ databases">
        <title>Multicomponent nature underlies the extraordinary mechanical properties of spider dragline silk.</title>
        <authorList>
            <person name="Kono N."/>
            <person name="Nakamura H."/>
            <person name="Mori M."/>
            <person name="Yoshida Y."/>
            <person name="Ohtoshi R."/>
            <person name="Malay A.D."/>
            <person name="Moran D.A.P."/>
            <person name="Tomita M."/>
            <person name="Numata K."/>
            <person name="Arakawa K."/>
        </authorList>
    </citation>
    <scope>NUCLEOTIDE SEQUENCE</scope>
</reference>